<evidence type="ECO:0000256" key="11">
    <source>
        <dbReference type="ARBA" id="ARBA00023303"/>
    </source>
</evidence>
<keyword evidence="14" id="KW-1185">Reference proteome</keyword>
<evidence type="ECO:0000256" key="9">
    <source>
        <dbReference type="ARBA" id="ARBA00023136"/>
    </source>
</evidence>
<keyword evidence="10 12" id="KW-0739">Sodium transport</keyword>
<keyword evidence="7" id="KW-0915">Sodium</keyword>
<evidence type="ECO:0000256" key="10">
    <source>
        <dbReference type="ARBA" id="ARBA00023201"/>
    </source>
</evidence>
<evidence type="ECO:0000313" key="13">
    <source>
        <dbReference type="EMBL" id="GBN35062.1"/>
    </source>
</evidence>
<evidence type="ECO:0000256" key="5">
    <source>
        <dbReference type="ARBA" id="ARBA00022692"/>
    </source>
</evidence>
<dbReference type="Gene3D" id="2.60.470.10">
    <property type="entry name" value="Acid-sensing ion channels like domains"/>
    <property type="match status" value="1"/>
</dbReference>
<keyword evidence="8 12" id="KW-0406">Ion transport</keyword>
<evidence type="ECO:0000256" key="4">
    <source>
        <dbReference type="ARBA" id="ARBA00022461"/>
    </source>
</evidence>
<sequence>MKKLKLILITVCFWSFLYHIYSYLQFYWTYPVVVDIQTTAPDEFPVPAFTFCNNNGIKPDKFCDMGARCWHSMFLRTQKVCKRWPTICERLGNIMPRDFRAVQYHGLMINKDFSPTDLHELKKPLDDFFKCKIVASDGERNCKTDDVLIGSYHSTSGFFSICYTINSRWSQANKTLEKIRRSDKIEIEFYVDQNDRNANVSLDTEVRPMWNYPESVVVKLVFHNNHVSISPNSNGVDLLGGRRYKINLQQEEMHLLPAPYQTNCTDYMSEWWNRGGIGPLDPM</sequence>
<dbReference type="GO" id="GO:0015280">
    <property type="term" value="F:ligand-gated sodium channel activity"/>
    <property type="evidence" value="ECO:0007669"/>
    <property type="project" value="TreeGrafter"/>
</dbReference>
<reference evidence="13 14" key="1">
    <citation type="journal article" date="2019" name="Sci. Rep.">
        <title>Orb-weaving spider Araneus ventricosus genome elucidates the spidroin gene catalogue.</title>
        <authorList>
            <person name="Kono N."/>
            <person name="Nakamura H."/>
            <person name="Ohtoshi R."/>
            <person name="Moran D.A.P."/>
            <person name="Shinohara A."/>
            <person name="Yoshida Y."/>
            <person name="Fujiwara M."/>
            <person name="Mori M."/>
            <person name="Tomita M."/>
            <person name="Arakawa K."/>
        </authorList>
    </citation>
    <scope>NUCLEOTIDE SEQUENCE [LARGE SCALE GENOMIC DNA]</scope>
</reference>
<proteinExistence type="inferred from homology"/>
<keyword evidence="3 12" id="KW-0813">Transport</keyword>
<dbReference type="AlphaFoldDB" id="A0A4Y2N836"/>
<comment type="subcellular location">
    <subcellularLocation>
        <location evidence="1">Membrane</location>
        <topology evidence="1">Multi-pass membrane protein</topology>
    </subcellularLocation>
</comment>
<organism evidence="13 14">
    <name type="scientific">Araneus ventricosus</name>
    <name type="common">Orbweaver spider</name>
    <name type="synonym">Epeira ventricosa</name>
    <dbReference type="NCBI Taxonomy" id="182803"/>
    <lineage>
        <taxon>Eukaryota</taxon>
        <taxon>Metazoa</taxon>
        <taxon>Ecdysozoa</taxon>
        <taxon>Arthropoda</taxon>
        <taxon>Chelicerata</taxon>
        <taxon>Arachnida</taxon>
        <taxon>Araneae</taxon>
        <taxon>Araneomorphae</taxon>
        <taxon>Entelegynae</taxon>
        <taxon>Araneoidea</taxon>
        <taxon>Araneidae</taxon>
        <taxon>Araneus</taxon>
    </lineage>
</organism>
<evidence type="ECO:0000256" key="6">
    <source>
        <dbReference type="ARBA" id="ARBA00022989"/>
    </source>
</evidence>
<comment type="caution">
    <text evidence="13">The sequence shown here is derived from an EMBL/GenBank/DDBJ whole genome shotgun (WGS) entry which is preliminary data.</text>
</comment>
<evidence type="ECO:0000256" key="1">
    <source>
        <dbReference type="ARBA" id="ARBA00004141"/>
    </source>
</evidence>
<feature type="non-terminal residue" evidence="13">
    <location>
        <position position="283"/>
    </location>
</feature>
<dbReference type="Pfam" id="PF00858">
    <property type="entry name" value="ASC"/>
    <property type="match status" value="1"/>
</dbReference>
<evidence type="ECO:0000256" key="8">
    <source>
        <dbReference type="ARBA" id="ARBA00023065"/>
    </source>
</evidence>
<dbReference type="EMBL" id="BGPR01008633">
    <property type="protein sequence ID" value="GBN35062.1"/>
    <property type="molecule type" value="Genomic_DNA"/>
</dbReference>
<evidence type="ECO:0000256" key="7">
    <source>
        <dbReference type="ARBA" id="ARBA00023053"/>
    </source>
</evidence>
<name>A0A4Y2N836_ARAVE</name>
<dbReference type="PANTHER" id="PTHR11690:SF248">
    <property type="entry name" value="PICKPOCKET 17, ISOFORM A"/>
    <property type="match status" value="1"/>
</dbReference>
<dbReference type="InterPro" id="IPR001873">
    <property type="entry name" value="ENaC"/>
</dbReference>
<keyword evidence="4 12" id="KW-0894">Sodium channel</keyword>
<dbReference type="Proteomes" id="UP000499080">
    <property type="component" value="Unassembled WGS sequence"/>
</dbReference>
<dbReference type="PANTHER" id="PTHR11690">
    <property type="entry name" value="AMILORIDE-SENSITIVE SODIUM CHANNEL-RELATED"/>
    <property type="match status" value="1"/>
</dbReference>
<comment type="similarity">
    <text evidence="2 12">Belongs to the amiloride-sensitive sodium channel (TC 1.A.6) family.</text>
</comment>
<accession>A0A4Y2N836</accession>
<keyword evidence="6" id="KW-1133">Transmembrane helix</keyword>
<dbReference type="OrthoDB" id="6428452at2759"/>
<keyword evidence="5 12" id="KW-0812">Transmembrane</keyword>
<gene>
    <name evidence="13" type="ORF">AVEN_6555_1</name>
</gene>
<protein>
    <submittedName>
        <fullName evidence="13">Uncharacterized protein</fullName>
    </submittedName>
</protein>
<evidence type="ECO:0000256" key="12">
    <source>
        <dbReference type="RuleBase" id="RU000679"/>
    </source>
</evidence>
<evidence type="ECO:0000256" key="2">
    <source>
        <dbReference type="ARBA" id="ARBA00007193"/>
    </source>
</evidence>
<keyword evidence="11 12" id="KW-0407">Ion channel</keyword>
<evidence type="ECO:0000313" key="14">
    <source>
        <dbReference type="Proteomes" id="UP000499080"/>
    </source>
</evidence>
<dbReference type="GO" id="GO:0005886">
    <property type="term" value="C:plasma membrane"/>
    <property type="evidence" value="ECO:0007669"/>
    <property type="project" value="TreeGrafter"/>
</dbReference>
<keyword evidence="9" id="KW-0472">Membrane</keyword>
<evidence type="ECO:0000256" key="3">
    <source>
        <dbReference type="ARBA" id="ARBA00022448"/>
    </source>
</evidence>